<evidence type="ECO:0000256" key="1">
    <source>
        <dbReference type="SAM" id="MobiDB-lite"/>
    </source>
</evidence>
<dbReference type="AlphaFoldDB" id="A0A2S9YL82"/>
<gene>
    <name evidence="2" type="ORF">ENSA5_01910</name>
</gene>
<feature type="region of interest" description="Disordered" evidence="1">
    <location>
        <begin position="534"/>
        <end position="567"/>
    </location>
</feature>
<dbReference type="Proteomes" id="UP000237968">
    <property type="component" value="Unassembled WGS sequence"/>
</dbReference>
<keyword evidence="3" id="KW-1185">Reference proteome</keyword>
<protein>
    <recommendedName>
        <fullName evidence="4">SbsA Ig-like domain-containing protein</fullName>
    </recommendedName>
</protein>
<name>A0A2S9YL82_9BACT</name>
<organism evidence="2 3">
    <name type="scientific">Enhygromyxa salina</name>
    <dbReference type="NCBI Taxonomy" id="215803"/>
    <lineage>
        <taxon>Bacteria</taxon>
        <taxon>Pseudomonadati</taxon>
        <taxon>Myxococcota</taxon>
        <taxon>Polyangia</taxon>
        <taxon>Nannocystales</taxon>
        <taxon>Nannocystaceae</taxon>
        <taxon>Enhygromyxa</taxon>
    </lineage>
</organism>
<sequence>MHSLRVRIALVVLVSLGGCLPPVEVDLDGPRIVHSSLAGPRSVEVSVAPELIVEFSEAIDPATVHPGSVVLVAWELLEQRCTPTPVCDEGSCERGRCQVQSLSSSELGAIERGEFDASEPHAVALDYELSEGDTRLVVRARRPLAAHRRHTLSIGPAVRDRAGAPLVDEHDRALVWQRDFVTAGRGSAGPEPGLVVPGPGQLGVATNLAHVETELWPPVPVPQPGATLELEARDGGAAIELVDPVDCPGWVPGTCLRWRPARALEPDVRYRPASGSLVDRAGRRARLASASRETWFEAGAGSDLTPPAAELVAKLRGRCLALWIDAGEPVEATLVVGEAQARAAIDHSGWIGLELDLALAPDEPIAWALELRDLANNFSATQDELPAGPSFDPALPRIRITELLANPSGPEPDAEFVELLAGPEGAALDGLYLADVALAELREAWLAGDEPSGDPLPSLTLAPDELAIVVASGWSPSNPEDPAPAPGTRIVRVDASLGESGLKNAGEPLTLWAMTEQGPAALASYGNWIDTSAASHGGRSVVSGRDGCDLPSRWRAQPQGRSTPGAR</sequence>
<accession>A0A2S9YL82</accession>
<evidence type="ECO:0000313" key="3">
    <source>
        <dbReference type="Proteomes" id="UP000237968"/>
    </source>
</evidence>
<evidence type="ECO:0008006" key="4">
    <source>
        <dbReference type="Google" id="ProtNLM"/>
    </source>
</evidence>
<dbReference type="RefSeq" id="WP_146155184.1">
    <property type="nucleotide sequence ID" value="NZ_PVNK01000005.1"/>
</dbReference>
<dbReference type="PROSITE" id="PS51257">
    <property type="entry name" value="PROKAR_LIPOPROTEIN"/>
    <property type="match status" value="1"/>
</dbReference>
<evidence type="ECO:0000313" key="2">
    <source>
        <dbReference type="EMBL" id="PRQ05870.1"/>
    </source>
</evidence>
<dbReference type="OrthoDB" id="5489112at2"/>
<reference evidence="2 3" key="1">
    <citation type="submission" date="2018-03" db="EMBL/GenBank/DDBJ databases">
        <title>Draft Genome Sequences of the Obligatory Marine Myxobacteria Enhygromyxa salina SWB005.</title>
        <authorList>
            <person name="Poehlein A."/>
            <person name="Moghaddam J.A."/>
            <person name="Harms H."/>
            <person name="Alanjari M."/>
            <person name="Koenig G.M."/>
            <person name="Daniel R."/>
            <person name="Schaeberle T.F."/>
        </authorList>
    </citation>
    <scope>NUCLEOTIDE SEQUENCE [LARGE SCALE GENOMIC DNA]</scope>
    <source>
        <strain evidence="2 3">SWB005</strain>
    </source>
</reference>
<proteinExistence type="predicted"/>
<dbReference type="EMBL" id="PVNK01000005">
    <property type="protein sequence ID" value="PRQ05870.1"/>
    <property type="molecule type" value="Genomic_DNA"/>
</dbReference>
<comment type="caution">
    <text evidence="2">The sequence shown here is derived from an EMBL/GenBank/DDBJ whole genome shotgun (WGS) entry which is preliminary data.</text>
</comment>